<dbReference type="InterPro" id="IPR015943">
    <property type="entry name" value="WD40/YVTN_repeat-like_dom_sf"/>
</dbReference>
<dbReference type="CDD" id="cd00200">
    <property type="entry name" value="WD40"/>
    <property type="match status" value="1"/>
</dbReference>
<evidence type="ECO:0000256" key="3">
    <source>
        <dbReference type="PROSITE-ProRule" id="PRU00221"/>
    </source>
</evidence>
<dbReference type="PROSITE" id="PS00678">
    <property type="entry name" value="WD_REPEATS_1"/>
    <property type="match status" value="3"/>
</dbReference>
<dbReference type="Proteomes" id="UP000053647">
    <property type="component" value="Unassembled WGS sequence"/>
</dbReference>
<reference evidence="4 5" key="1">
    <citation type="submission" date="2014-06" db="EMBL/GenBank/DDBJ databases">
        <authorList>
            <consortium name="DOE Joint Genome Institute"/>
            <person name="Kuo A."/>
            <person name="Kohler A."/>
            <person name="Nagy L.G."/>
            <person name="Floudas D."/>
            <person name="Copeland A."/>
            <person name="Barry K.W."/>
            <person name="Cichocki N."/>
            <person name="Veneault-Fourrey C."/>
            <person name="LaButti K."/>
            <person name="Lindquist E.A."/>
            <person name="Lipzen A."/>
            <person name="Lundell T."/>
            <person name="Morin E."/>
            <person name="Murat C."/>
            <person name="Sun H."/>
            <person name="Tunlid A."/>
            <person name="Henrissat B."/>
            <person name="Grigoriev I.V."/>
            <person name="Hibbett D.S."/>
            <person name="Martin F."/>
            <person name="Nordberg H.P."/>
            <person name="Cantor M.N."/>
            <person name="Hua S.X."/>
        </authorList>
    </citation>
    <scope>NUCLEOTIDE SEQUENCE [LARGE SCALE GENOMIC DNA]</scope>
    <source>
        <strain evidence="4 5">ATCC 200175</strain>
    </source>
</reference>
<dbReference type="PRINTS" id="PR00319">
    <property type="entry name" value="GPROTEINB"/>
</dbReference>
<keyword evidence="1 3" id="KW-0853">WD repeat</keyword>
<gene>
    <name evidence="4" type="ORF">PAXINDRAFT_27351</name>
</gene>
<dbReference type="InterPro" id="IPR020472">
    <property type="entry name" value="WD40_PAC1"/>
</dbReference>
<feature type="repeat" description="WD" evidence="3">
    <location>
        <begin position="174"/>
        <end position="215"/>
    </location>
</feature>
<feature type="repeat" description="WD" evidence="3">
    <location>
        <begin position="259"/>
        <end position="292"/>
    </location>
</feature>
<dbReference type="AlphaFoldDB" id="A0A0C9TKV9"/>
<dbReference type="EMBL" id="KN819724">
    <property type="protein sequence ID" value="KIJ08006.1"/>
    <property type="molecule type" value="Genomic_DNA"/>
</dbReference>
<feature type="non-terminal residue" evidence="4">
    <location>
        <position position="292"/>
    </location>
</feature>
<evidence type="ECO:0000256" key="1">
    <source>
        <dbReference type="ARBA" id="ARBA00022574"/>
    </source>
</evidence>
<proteinExistence type="predicted"/>
<feature type="repeat" description="WD" evidence="3">
    <location>
        <begin position="41"/>
        <end position="82"/>
    </location>
</feature>
<sequence>GHERYIRRIAYLPGGERVVTCSYDKTIRIWDVEKGEQEGTSMVHEDAVHGLAVTRDGKRILGGGWDKKISVWDVETHEQVEEWASHTSHIECIALSPDDQLAASGTADGKIVITSRAMKESGEIKHWIHTGHRVDSLCFSPNGQKLACGGIIGTDGQVIQIYGVESGQLVISPMKGHEDIIRCVLWSHDGSQLFSASDDHTIRCWDTETGELIGEPWTGHTDTVFSLSLSPDGTKLASISRDSTVRFWDAHSGDPIEHPLQHETSQVAVTFSPSGEFVASGGYDGKLSIWRV</sequence>
<dbReference type="Gene3D" id="2.130.10.10">
    <property type="entry name" value="YVTN repeat-like/Quinoprotein amine dehydrogenase"/>
    <property type="match status" value="3"/>
</dbReference>
<feature type="repeat" description="WD" evidence="3">
    <location>
        <begin position="1"/>
        <end position="40"/>
    </location>
</feature>
<feature type="non-terminal residue" evidence="4">
    <location>
        <position position="1"/>
    </location>
</feature>
<evidence type="ECO:0000313" key="5">
    <source>
        <dbReference type="Proteomes" id="UP000053647"/>
    </source>
</evidence>
<organism evidence="4 5">
    <name type="scientific">Paxillus involutus ATCC 200175</name>
    <dbReference type="NCBI Taxonomy" id="664439"/>
    <lineage>
        <taxon>Eukaryota</taxon>
        <taxon>Fungi</taxon>
        <taxon>Dikarya</taxon>
        <taxon>Basidiomycota</taxon>
        <taxon>Agaricomycotina</taxon>
        <taxon>Agaricomycetes</taxon>
        <taxon>Agaricomycetidae</taxon>
        <taxon>Boletales</taxon>
        <taxon>Paxilineae</taxon>
        <taxon>Paxillaceae</taxon>
        <taxon>Paxillus</taxon>
    </lineage>
</organism>
<reference evidence="5" key="2">
    <citation type="submission" date="2015-01" db="EMBL/GenBank/DDBJ databases">
        <title>Evolutionary Origins and Diversification of the Mycorrhizal Mutualists.</title>
        <authorList>
            <consortium name="DOE Joint Genome Institute"/>
            <consortium name="Mycorrhizal Genomics Consortium"/>
            <person name="Kohler A."/>
            <person name="Kuo A."/>
            <person name="Nagy L.G."/>
            <person name="Floudas D."/>
            <person name="Copeland A."/>
            <person name="Barry K.W."/>
            <person name="Cichocki N."/>
            <person name="Veneault-Fourrey C."/>
            <person name="LaButti K."/>
            <person name="Lindquist E.A."/>
            <person name="Lipzen A."/>
            <person name="Lundell T."/>
            <person name="Morin E."/>
            <person name="Murat C."/>
            <person name="Riley R."/>
            <person name="Ohm R."/>
            <person name="Sun H."/>
            <person name="Tunlid A."/>
            <person name="Henrissat B."/>
            <person name="Grigoriev I.V."/>
            <person name="Hibbett D.S."/>
            <person name="Martin F."/>
        </authorList>
    </citation>
    <scope>NUCLEOTIDE SEQUENCE [LARGE SCALE GENOMIC DNA]</scope>
    <source>
        <strain evidence="5">ATCC 200175</strain>
    </source>
</reference>
<dbReference type="InterPro" id="IPR019775">
    <property type="entry name" value="WD40_repeat_CS"/>
</dbReference>
<dbReference type="InterPro" id="IPR001680">
    <property type="entry name" value="WD40_rpt"/>
</dbReference>
<evidence type="ECO:0000313" key="4">
    <source>
        <dbReference type="EMBL" id="KIJ08006.1"/>
    </source>
</evidence>
<dbReference type="InterPro" id="IPR036322">
    <property type="entry name" value="WD40_repeat_dom_sf"/>
</dbReference>
<name>A0A0C9TKV9_PAXIN</name>
<dbReference type="PANTHER" id="PTHR19848:SF8">
    <property type="entry name" value="F-BOX AND WD REPEAT DOMAIN CONTAINING 7"/>
    <property type="match status" value="1"/>
</dbReference>
<keyword evidence="5" id="KW-1185">Reference proteome</keyword>
<dbReference type="SMART" id="SM00320">
    <property type="entry name" value="WD40"/>
    <property type="match status" value="7"/>
</dbReference>
<dbReference type="Pfam" id="PF00400">
    <property type="entry name" value="WD40"/>
    <property type="match status" value="7"/>
</dbReference>
<protein>
    <recommendedName>
        <fullName evidence="6">WD40 repeat-like protein</fullName>
    </recommendedName>
</protein>
<dbReference type="OrthoDB" id="2682234at2759"/>
<evidence type="ECO:0000256" key="2">
    <source>
        <dbReference type="ARBA" id="ARBA00022737"/>
    </source>
</evidence>
<dbReference type="PROSITE" id="PS50294">
    <property type="entry name" value="WD_REPEATS_REGION"/>
    <property type="match status" value="5"/>
</dbReference>
<evidence type="ECO:0008006" key="6">
    <source>
        <dbReference type="Google" id="ProtNLM"/>
    </source>
</evidence>
<keyword evidence="2" id="KW-0677">Repeat</keyword>
<dbReference type="PRINTS" id="PR00320">
    <property type="entry name" value="GPROTEINBRPT"/>
</dbReference>
<dbReference type="InterPro" id="IPR001632">
    <property type="entry name" value="WD40_G-protein_beta-like"/>
</dbReference>
<dbReference type="SUPFAM" id="SSF50978">
    <property type="entry name" value="WD40 repeat-like"/>
    <property type="match status" value="1"/>
</dbReference>
<accession>A0A0C9TKV9</accession>
<feature type="repeat" description="WD" evidence="3">
    <location>
        <begin position="217"/>
        <end position="258"/>
    </location>
</feature>
<dbReference type="HOGENOM" id="CLU_000288_57_33_1"/>
<dbReference type="PANTHER" id="PTHR19848">
    <property type="entry name" value="WD40 REPEAT PROTEIN"/>
    <property type="match status" value="1"/>
</dbReference>
<dbReference type="PROSITE" id="PS50082">
    <property type="entry name" value="WD_REPEATS_2"/>
    <property type="match status" value="5"/>
</dbReference>